<reference evidence="3" key="1">
    <citation type="submission" date="2018-02" db="EMBL/GenBank/DDBJ databases">
        <authorList>
            <person name="Hornung B."/>
        </authorList>
    </citation>
    <scope>NUCLEOTIDE SEQUENCE [LARGE SCALE GENOMIC DNA]</scope>
</reference>
<keyword evidence="1" id="KW-1133">Transmembrane helix</keyword>
<dbReference type="RefSeq" id="WP_119715756.1">
    <property type="nucleotide sequence ID" value="NZ_OMOH01000005.1"/>
</dbReference>
<feature type="transmembrane region" description="Helical" evidence="1">
    <location>
        <begin position="18"/>
        <end position="38"/>
    </location>
</feature>
<keyword evidence="1" id="KW-0812">Transmembrane</keyword>
<evidence type="ECO:0000256" key="1">
    <source>
        <dbReference type="SAM" id="Phobius"/>
    </source>
</evidence>
<name>A0A375I196_9ACTN</name>
<organism evidence="2 3">
    <name type="scientific">Propionibacterium ruminifibrarum</name>
    <dbReference type="NCBI Taxonomy" id="1962131"/>
    <lineage>
        <taxon>Bacteria</taxon>
        <taxon>Bacillati</taxon>
        <taxon>Actinomycetota</taxon>
        <taxon>Actinomycetes</taxon>
        <taxon>Propionibacteriales</taxon>
        <taxon>Propionibacteriaceae</taxon>
        <taxon>Propionibacterium</taxon>
    </lineage>
</organism>
<sequence length="215" mass="21949">MGVMVAEFGKIGGLRRSWVLLAVSVGWAVVLGLAVRSANGAGGASLATVMPLVLAGSVVCGAGLAGQEYVRQHRSTLLAMPARLRWAGARVVVLEAAVLVVSVLTGTALVAALGRADPRHCLGAIAHLLLVSTLAWLAAETTRSTARGTVLTLVIVWAAPALVRTAAPRLAGWLPTGAAAGLLDGNLVSARDLLVLASWLTCLAAGALVSWRRDA</sequence>
<evidence type="ECO:0000313" key="3">
    <source>
        <dbReference type="Proteomes" id="UP000265962"/>
    </source>
</evidence>
<protein>
    <recommendedName>
        <fullName evidence="4">ABC-2 family transporter protein</fullName>
    </recommendedName>
</protein>
<feature type="transmembrane region" description="Helical" evidence="1">
    <location>
        <begin position="193"/>
        <end position="211"/>
    </location>
</feature>
<feature type="transmembrane region" description="Helical" evidence="1">
    <location>
        <begin position="150"/>
        <end position="167"/>
    </location>
</feature>
<feature type="transmembrane region" description="Helical" evidence="1">
    <location>
        <begin position="87"/>
        <end position="114"/>
    </location>
</feature>
<feature type="transmembrane region" description="Helical" evidence="1">
    <location>
        <begin position="120"/>
        <end position="138"/>
    </location>
</feature>
<feature type="transmembrane region" description="Helical" evidence="1">
    <location>
        <begin position="44"/>
        <end position="66"/>
    </location>
</feature>
<keyword evidence="3" id="KW-1185">Reference proteome</keyword>
<gene>
    <name evidence="2" type="ORF">PROPJV5_1588</name>
</gene>
<proteinExistence type="predicted"/>
<dbReference type="OrthoDB" id="9970495at2"/>
<keyword evidence="1" id="KW-0472">Membrane</keyword>
<dbReference type="AlphaFoldDB" id="A0A375I196"/>
<evidence type="ECO:0000313" key="2">
    <source>
        <dbReference type="EMBL" id="SPF68606.1"/>
    </source>
</evidence>
<dbReference type="Proteomes" id="UP000265962">
    <property type="component" value="Unassembled WGS sequence"/>
</dbReference>
<evidence type="ECO:0008006" key="4">
    <source>
        <dbReference type="Google" id="ProtNLM"/>
    </source>
</evidence>
<dbReference type="EMBL" id="OMOH01000005">
    <property type="protein sequence ID" value="SPF68606.1"/>
    <property type="molecule type" value="Genomic_DNA"/>
</dbReference>
<accession>A0A375I196</accession>